<evidence type="ECO:0000313" key="2">
    <source>
        <dbReference type="EMBL" id="HBJ09827.1"/>
    </source>
</evidence>
<evidence type="ECO:0000313" key="3">
    <source>
        <dbReference type="Proteomes" id="UP000262954"/>
    </source>
</evidence>
<dbReference type="Proteomes" id="UP000262954">
    <property type="component" value="Unassembled WGS sequence"/>
</dbReference>
<proteinExistence type="predicted"/>
<organism evidence="2 3">
    <name type="scientific">Coprobacter fastidiosus</name>
    <dbReference type="NCBI Taxonomy" id="1099853"/>
    <lineage>
        <taxon>Bacteria</taxon>
        <taxon>Pseudomonadati</taxon>
        <taxon>Bacteroidota</taxon>
        <taxon>Bacteroidia</taxon>
        <taxon>Bacteroidales</taxon>
        <taxon>Barnesiellaceae</taxon>
        <taxon>Coprobacter</taxon>
    </lineage>
</organism>
<dbReference type="AlphaFoldDB" id="A0A354M5N8"/>
<dbReference type="InterPro" id="IPR024278">
    <property type="entry name" value="DUF3823_N"/>
</dbReference>
<evidence type="ECO:0000259" key="1">
    <source>
        <dbReference type="Pfam" id="PF12866"/>
    </source>
</evidence>
<accession>A0A354M5N8</accession>
<dbReference type="PROSITE" id="PS51257">
    <property type="entry name" value="PROKAR_LIPOPROTEIN"/>
    <property type="match status" value="1"/>
</dbReference>
<reference evidence="2 3" key="1">
    <citation type="journal article" date="2018" name="Nat. Biotechnol.">
        <title>A standardized bacterial taxonomy based on genome phylogeny substantially revises the tree of life.</title>
        <authorList>
            <person name="Parks D.H."/>
            <person name="Chuvochina M."/>
            <person name="Waite D.W."/>
            <person name="Rinke C."/>
            <person name="Skarshewski A."/>
            <person name="Chaumeil P.A."/>
            <person name="Hugenholtz P."/>
        </authorList>
    </citation>
    <scope>NUCLEOTIDE SEQUENCE [LARGE SCALE GENOMIC DNA]</scope>
    <source>
        <strain evidence="2">UBA11482</strain>
    </source>
</reference>
<gene>
    <name evidence="2" type="ORF">DDY73_12600</name>
</gene>
<name>A0A354M5N8_9BACT</name>
<feature type="domain" description="DUF3823" evidence="1">
    <location>
        <begin position="31"/>
        <end position="117"/>
    </location>
</feature>
<dbReference type="EMBL" id="DNWC01000162">
    <property type="protein sequence ID" value="HBJ09827.1"/>
    <property type="molecule type" value="Genomic_DNA"/>
</dbReference>
<dbReference type="RefSeq" id="WP_337929217.1">
    <property type="nucleotide sequence ID" value="NZ_JAXVFC010000083.1"/>
</dbReference>
<dbReference type="Pfam" id="PF12866">
    <property type="entry name" value="DUF3823"/>
    <property type="match status" value="1"/>
</dbReference>
<protein>
    <recommendedName>
        <fullName evidence="1">DUF3823 domain-containing protein</fullName>
    </recommendedName>
</protein>
<dbReference type="Gene3D" id="2.60.40.2060">
    <property type="match status" value="1"/>
</dbReference>
<sequence>MKKINLIFAIFPLLMTSCFELDNYDAPDAGIDGTLIDIETGSPVYTEQPDGCRIELMDLSYENPTPLQFWAKADGTFRNVALFSGDYDVTPTEGPFFPVEAERVHLKGVTKHDFKVTPFLKVNIEEIVYGEPGSAEVTVKYTIRRSTTPEGMTIGKKTISESRLLCNIYPVVSCYNSCFIEENSTTKVLSRSTDASIESKVYEDPVKNLKSGQKYYIRVAALSSCSYNSTLKRYNYTPVIEIVAP</sequence>
<comment type="caution">
    <text evidence="2">The sequence shown here is derived from an EMBL/GenBank/DDBJ whole genome shotgun (WGS) entry which is preliminary data.</text>
</comment>
<dbReference type="Gene3D" id="2.60.40.1120">
    <property type="entry name" value="Carboxypeptidase-like, regulatory domain"/>
    <property type="match status" value="1"/>
</dbReference>